<dbReference type="InterPro" id="IPR036249">
    <property type="entry name" value="Thioredoxin-like_sf"/>
</dbReference>
<dbReference type="Proteomes" id="UP000037269">
    <property type="component" value="Unassembled WGS sequence"/>
</dbReference>
<dbReference type="EMBL" id="LGUG01000013">
    <property type="protein sequence ID" value="KON84174.1"/>
    <property type="molecule type" value="Genomic_DNA"/>
</dbReference>
<sequence length="107" mass="11923">MTEVDSGDIQERCKNADAAFAIYFYTPMCGTCGVAEKMLEVIEATMTALPLYKCNINFAPDLAREWKIESVPCLSLIEGGACSRKVYAMRSVPDLYNVLKPLMKKET</sequence>
<dbReference type="EMBL" id="FNED01000029">
    <property type="protein sequence ID" value="SDJ81977.1"/>
    <property type="molecule type" value="Genomic_DNA"/>
</dbReference>
<reference evidence="3 5" key="2">
    <citation type="submission" date="2016-10" db="EMBL/GenBank/DDBJ databases">
        <authorList>
            <person name="de Groot N.N."/>
        </authorList>
    </citation>
    <scope>NUCLEOTIDE SEQUENCE [LARGE SCALE GENOMIC DNA]</scope>
    <source>
        <strain evidence="3 5">DSM 2895</strain>
    </source>
</reference>
<evidence type="ECO:0000313" key="2">
    <source>
        <dbReference type="EMBL" id="KON84174.1"/>
    </source>
</evidence>
<dbReference type="GeneID" id="42309351"/>
<feature type="domain" description="Thioredoxin" evidence="1">
    <location>
        <begin position="9"/>
        <end position="98"/>
    </location>
</feature>
<dbReference type="InterPro" id="IPR013766">
    <property type="entry name" value="Thioredoxin_domain"/>
</dbReference>
<dbReference type="CDD" id="cd02947">
    <property type="entry name" value="TRX_family"/>
    <property type="match status" value="1"/>
</dbReference>
<dbReference type="Pfam" id="PF00085">
    <property type="entry name" value="Thioredoxin"/>
    <property type="match status" value="1"/>
</dbReference>
<dbReference type="Gene3D" id="3.40.30.10">
    <property type="entry name" value="Glutaredoxin"/>
    <property type="match status" value="1"/>
</dbReference>
<dbReference type="PATRIC" id="fig|47500.8.peg.7142"/>
<dbReference type="SUPFAM" id="SSF52833">
    <property type="entry name" value="Thioredoxin-like"/>
    <property type="match status" value="1"/>
</dbReference>
<dbReference type="OrthoDB" id="5784238at2"/>
<dbReference type="AlphaFoldDB" id="A0A0D1YM11"/>
<proteinExistence type="predicted"/>
<evidence type="ECO:0000313" key="4">
    <source>
        <dbReference type="Proteomes" id="UP000037269"/>
    </source>
</evidence>
<dbReference type="STRING" id="47500.AF333_29925"/>
<organism evidence="2 4">
    <name type="scientific">Aneurinibacillus migulanus</name>
    <name type="common">Bacillus migulanus</name>
    <dbReference type="NCBI Taxonomy" id="47500"/>
    <lineage>
        <taxon>Bacteria</taxon>
        <taxon>Bacillati</taxon>
        <taxon>Bacillota</taxon>
        <taxon>Bacilli</taxon>
        <taxon>Bacillales</taxon>
        <taxon>Paenibacillaceae</taxon>
        <taxon>Aneurinibacillus group</taxon>
        <taxon>Aneurinibacillus</taxon>
    </lineage>
</organism>
<protein>
    <submittedName>
        <fullName evidence="3">Thioredoxin</fullName>
    </submittedName>
</protein>
<evidence type="ECO:0000313" key="5">
    <source>
        <dbReference type="Proteomes" id="UP000182836"/>
    </source>
</evidence>
<dbReference type="RefSeq" id="WP_043063583.1">
    <property type="nucleotide sequence ID" value="NZ_BJOA01000089.1"/>
</dbReference>
<evidence type="ECO:0000259" key="1">
    <source>
        <dbReference type="Pfam" id="PF00085"/>
    </source>
</evidence>
<keyword evidence="4" id="KW-1185">Reference proteome</keyword>
<name>A0A0D1YM11_ANEMI</name>
<dbReference type="Proteomes" id="UP000182836">
    <property type="component" value="Unassembled WGS sequence"/>
</dbReference>
<evidence type="ECO:0000313" key="3">
    <source>
        <dbReference type="EMBL" id="SDJ81977.1"/>
    </source>
</evidence>
<gene>
    <name evidence="2" type="ORF">AF333_29925</name>
    <name evidence="3" type="ORF">SAMN04487909_12938</name>
</gene>
<reference evidence="2 4" key="1">
    <citation type="submission" date="2015-07" db="EMBL/GenBank/DDBJ databases">
        <title>Fjat-14205 dsm 2895.</title>
        <authorList>
            <person name="Liu B."/>
            <person name="Wang J."/>
            <person name="Zhu Y."/>
            <person name="Liu G."/>
            <person name="Chen Q."/>
            <person name="Chen Z."/>
            <person name="Lan J."/>
            <person name="Che J."/>
            <person name="Ge C."/>
            <person name="Shi H."/>
            <person name="Pan Z."/>
            <person name="Liu X."/>
        </authorList>
    </citation>
    <scope>NUCLEOTIDE SEQUENCE [LARGE SCALE GENOMIC DNA]</scope>
    <source>
        <strain evidence="2 4">DSM 2895</strain>
    </source>
</reference>
<accession>A0A0D1YM11</accession>